<dbReference type="EMBL" id="FUYM01000005">
    <property type="protein sequence ID" value="SKB69664.1"/>
    <property type="molecule type" value="Genomic_DNA"/>
</dbReference>
<name>A0A1T5DD56_9SPHN</name>
<dbReference type="GO" id="GO:0032259">
    <property type="term" value="P:methylation"/>
    <property type="evidence" value="ECO:0007669"/>
    <property type="project" value="UniProtKB-KW"/>
</dbReference>
<dbReference type="STRING" id="439228.SAMN06295920_105106"/>
<dbReference type="RefSeq" id="WP_079648490.1">
    <property type="nucleotide sequence ID" value="NZ_FUYM01000005.1"/>
</dbReference>
<evidence type="ECO:0000259" key="3">
    <source>
        <dbReference type="Pfam" id="PF13649"/>
    </source>
</evidence>
<keyword evidence="1 4" id="KW-0489">Methyltransferase</keyword>
<feature type="domain" description="Methyltransferase" evidence="3">
    <location>
        <begin position="51"/>
        <end position="142"/>
    </location>
</feature>
<dbReference type="PANTHER" id="PTHR43861:SF1">
    <property type="entry name" value="TRANS-ACONITATE 2-METHYLTRANSFERASE"/>
    <property type="match status" value="1"/>
</dbReference>
<evidence type="ECO:0000256" key="1">
    <source>
        <dbReference type="ARBA" id="ARBA00022603"/>
    </source>
</evidence>
<proteinExistence type="predicted"/>
<keyword evidence="5" id="KW-1185">Reference proteome</keyword>
<dbReference type="SUPFAM" id="SSF53335">
    <property type="entry name" value="S-adenosyl-L-methionine-dependent methyltransferases"/>
    <property type="match status" value="1"/>
</dbReference>
<accession>A0A1T5DD56</accession>
<protein>
    <submittedName>
        <fullName evidence="4">Malonyl-CoA O-methyltransferase</fullName>
    </submittedName>
</protein>
<organism evidence="4 5">
    <name type="scientific">Rhizorhabdus histidinilytica</name>
    <dbReference type="NCBI Taxonomy" id="439228"/>
    <lineage>
        <taxon>Bacteria</taxon>
        <taxon>Pseudomonadati</taxon>
        <taxon>Pseudomonadota</taxon>
        <taxon>Alphaproteobacteria</taxon>
        <taxon>Sphingomonadales</taxon>
        <taxon>Sphingomonadaceae</taxon>
        <taxon>Rhizorhabdus</taxon>
    </lineage>
</organism>
<evidence type="ECO:0000256" key="2">
    <source>
        <dbReference type="ARBA" id="ARBA00022679"/>
    </source>
</evidence>
<dbReference type="Proteomes" id="UP000189818">
    <property type="component" value="Unassembled WGS sequence"/>
</dbReference>
<gene>
    <name evidence="4" type="ORF">SAMN06295920_105106</name>
</gene>
<sequence length="256" mass="26661">MADSAPRRRARIAAAFGGADSYESAALVQREAADRLAGRIAALSLPRNPRILELGCGTGFLTRAIDRAIGPARWTISDVAPAMVDRARVALGLDADYRVIDGEAVDPAIGRFDLIASGMAFQWFADLPGAIARLAALLTPGGAIAFSTMAEGSLVEWAEALAAERLPSGIPAYPGAAALAAMAPAGLTAEVAIADLSERQADARTFLHGLKTIGAGTAAPGYRPLPPAALRRAMARFDAGPRRVTYRIGFCLLRAP</sequence>
<reference evidence="5" key="1">
    <citation type="submission" date="2017-02" db="EMBL/GenBank/DDBJ databases">
        <authorList>
            <person name="Varghese N."/>
            <person name="Submissions S."/>
        </authorList>
    </citation>
    <scope>NUCLEOTIDE SEQUENCE [LARGE SCALE GENOMIC DNA]</scope>
    <source>
        <strain evidence="5">UM2</strain>
    </source>
</reference>
<dbReference type="Pfam" id="PF13649">
    <property type="entry name" value="Methyltransf_25"/>
    <property type="match status" value="1"/>
</dbReference>
<keyword evidence="2 4" id="KW-0808">Transferase</keyword>
<evidence type="ECO:0000313" key="5">
    <source>
        <dbReference type="Proteomes" id="UP000189818"/>
    </source>
</evidence>
<dbReference type="Gene3D" id="3.40.50.150">
    <property type="entry name" value="Vaccinia Virus protein VP39"/>
    <property type="match status" value="1"/>
</dbReference>
<dbReference type="CDD" id="cd02440">
    <property type="entry name" value="AdoMet_MTases"/>
    <property type="match status" value="1"/>
</dbReference>
<dbReference type="PANTHER" id="PTHR43861">
    <property type="entry name" value="TRANS-ACONITATE 2-METHYLTRANSFERASE-RELATED"/>
    <property type="match status" value="1"/>
</dbReference>
<evidence type="ECO:0000313" key="4">
    <source>
        <dbReference type="EMBL" id="SKB69664.1"/>
    </source>
</evidence>
<dbReference type="InterPro" id="IPR041698">
    <property type="entry name" value="Methyltransf_25"/>
</dbReference>
<dbReference type="AlphaFoldDB" id="A0A1T5DD56"/>
<dbReference type="InterPro" id="IPR029063">
    <property type="entry name" value="SAM-dependent_MTases_sf"/>
</dbReference>
<dbReference type="OrthoDB" id="9802097at2"/>
<dbReference type="GO" id="GO:0008168">
    <property type="term" value="F:methyltransferase activity"/>
    <property type="evidence" value="ECO:0007669"/>
    <property type="project" value="UniProtKB-KW"/>
</dbReference>